<sequence>MNYQTKPGIETEKDLIEKWLIVHKHVGFFGGYPLGGSSLDSRCLLGADMLLVKLYTEIDHDVAKKLPHLKGFTREHVEAYYEKKFK</sequence>
<dbReference type="OrthoDB" id="9976455at2"/>
<evidence type="ECO:0000313" key="1">
    <source>
        <dbReference type="EMBL" id="GAB61830.1"/>
    </source>
</evidence>
<dbReference type="AlphaFoldDB" id="I3IJD5"/>
<gene>
    <name evidence="1" type="ORF">KSU1_C0234</name>
</gene>
<dbReference type="Proteomes" id="UP000002985">
    <property type="component" value="Unassembled WGS sequence"/>
</dbReference>
<organism evidence="1 2">
    <name type="scientific">Candidatus Jettenia caeni</name>
    <dbReference type="NCBI Taxonomy" id="247490"/>
    <lineage>
        <taxon>Bacteria</taxon>
        <taxon>Pseudomonadati</taxon>
        <taxon>Planctomycetota</taxon>
        <taxon>Candidatus Brocadiia</taxon>
        <taxon>Candidatus Brocadiales</taxon>
        <taxon>Candidatus Brocadiaceae</taxon>
        <taxon>Candidatus Jettenia</taxon>
    </lineage>
</organism>
<accession>I3IJD5</accession>
<protein>
    <submittedName>
        <fullName evidence="1">Uncharacterized protein</fullName>
    </submittedName>
</protein>
<reference evidence="1 2" key="1">
    <citation type="journal article" date="2012" name="FEBS Lett.">
        <title>Anammox organism KSU-1 expresses a NirK-type copper-containing nitrite reductase instead of a NirS-type with cytochrome cd1.</title>
        <authorList>
            <person name="Hira D."/>
            <person name="Toh H."/>
            <person name="Migita C.T."/>
            <person name="Okubo H."/>
            <person name="Nishiyama T."/>
            <person name="Hattori M."/>
            <person name="Furukawa K."/>
            <person name="Fujii T."/>
        </authorList>
    </citation>
    <scope>NUCLEOTIDE SEQUENCE [LARGE SCALE GENOMIC DNA]</scope>
</reference>
<evidence type="ECO:0000313" key="2">
    <source>
        <dbReference type="Proteomes" id="UP000002985"/>
    </source>
</evidence>
<keyword evidence="2" id="KW-1185">Reference proteome</keyword>
<dbReference type="EMBL" id="BAFH01000003">
    <property type="protein sequence ID" value="GAB61830.1"/>
    <property type="molecule type" value="Genomic_DNA"/>
</dbReference>
<comment type="caution">
    <text evidence="1">The sequence shown here is derived from an EMBL/GenBank/DDBJ whole genome shotgun (WGS) entry which is preliminary data.</text>
</comment>
<name>I3IJD5_9BACT</name>
<proteinExistence type="predicted"/>
<dbReference type="STRING" id="247490.KSU1_C0234"/>